<accession>A0A0M2HWV3</accession>
<evidence type="ECO:0000256" key="1">
    <source>
        <dbReference type="SAM" id="MobiDB-lite"/>
    </source>
</evidence>
<reference evidence="2 3" key="1">
    <citation type="submission" date="2015-02" db="EMBL/GenBank/DDBJ databases">
        <title>Draft genome sequences of ten Microbacterium spp. with emphasis on heavy metal contaminated environments.</title>
        <authorList>
            <person name="Corretto E."/>
        </authorList>
    </citation>
    <scope>NUCLEOTIDE SEQUENCE [LARGE SCALE GENOMIC DNA]</scope>
    <source>
        <strain evidence="2 3">SA35</strain>
    </source>
</reference>
<evidence type="ECO:0000313" key="2">
    <source>
        <dbReference type="EMBL" id="KJL48928.1"/>
    </source>
</evidence>
<protein>
    <submittedName>
        <fullName evidence="2">Translocation protein TolB</fullName>
    </submittedName>
</protein>
<dbReference type="Gene3D" id="2.120.10.30">
    <property type="entry name" value="TolB, C-terminal domain"/>
    <property type="match status" value="1"/>
</dbReference>
<dbReference type="STRING" id="273678.RS84_00558"/>
<organism evidence="2 3">
    <name type="scientific">Microbacterium hydrocarbonoxydans</name>
    <dbReference type="NCBI Taxonomy" id="273678"/>
    <lineage>
        <taxon>Bacteria</taxon>
        <taxon>Bacillati</taxon>
        <taxon>Actinomycetota</taxon>
        <taxon>Actinomycetes</taxon>
        <taxon>Micrococcales</taxon>
        <taxon>Microbacteriaceae</taxon>
        <taxon>Microbacterium</taxon>
    </lineage>
</organism>
<dbReference type="EMBL" id="JYJB01000005">
    <property type="protein sequence ID" value="KJL48928.1"/>
    <property type="molecule type" value="Genomic_DNA"/>
</dbReference>
<dbReference type="Pfam" id="PF07676">
    <property type="entry name" value="PD40"/>
    <property type="match status" value="1"/>
</dbReference>
<proteinExistence type="predicted"/>
<dbReference type="SUPFAM" id="SSF82171">
    <property type="entry name" value="DPP6 N-terminal domain-like"/>
    <property type="match status" value="1"/>
</dbReference>
<keyword evidence="3" id="KW-1185">Reference proteome</keyword>
<dbReference type="OrthoDB" id="9808778at2"/>
<dbReference type="InterPro" id="IPR011659">
    <property type="entry name" value="WD40"/>
</dbReference>
<dbReference type="AlphaFoldDB" id="A0A0M2HWV3"/>
<comment type="caution">
    <text evidence="2">The sequence shown here is derived from an EMBL/GenBank/DDBJ whole genome shotgun (WGS) entry which is preliminary data.</text>
</comment>
<feature type="region of interest" description="Disordered" evidence="1">
    <location>
        <begin position="302"/>
        <end position="322"/>
    </location>
</feature>
<dbReference type="InterPro" id="IPR011042">
    <property type="entry name" value="6-blade_b-propeller_TolB-like"/>
</dbReference>
<dbReference type="RefSeq" id="WP_045256234.1">
    <property type="nucleotide sequence ID" value="NZ_JYJB01000005.1"/>
</dbReference>
<dbReference type="PATRIC" id="fig|273678.4.peg.550"/>
<sequence length="322" mass="34301">MTSLRSRVALVSAAALVLAGVGIGYSLYAAARSGGDSHAAGHAVPASDDGLYIRDSEGSVVLQQGSGTSTRRTSTGLDCNRFYAAGDTAVCLGVEGSLKPTTKVEVLDADLTPAESFTYSGVPTRARVSPSGRMVAWTVFVTGDNYAGTNFSTRTGIFDRETGRIIDSLEGIPLHIDGERVRRVDVNYWGVTFAANDNTFYATVSTAGKTYLIEGDIANWSATALRENLECPSLSPDGTKLAFKKRVNDSVDDRWRLYVLDLESMQETALAEDRNVDDQAAWLDDDTVAYAVDGGVWSVPADGSGEPRLIADDASSPSMVKD</sequence>
<gene>
    <name evidence="2" type="ORF">RS84_00558</name>
</gene>
<dbReference type="Proteomes" id="UP000033900">
    <property type="component" value="Unassembled WGS sequence"/>
</dbReference>
<name>A0A0M2HWV3_9MICO</name>
<evidence type="ECO:0000313" key="3">
    <source>
        <dbReference type="Proteomes" id="UP000033900"/>
    </source>
</evidence>